<dbReference type="InterPro" id="IPR013126">
    <property type="entry name" value="Hsp_70_fam"/>
</dbReference>
<dbReference type="PROSITE" id="PS00297">
    <property type="entry name" value="HSP70_1"/>
    <property type="match status" value="1"/>
</dbReference>
<dbReference type="GO" id="GO:0005524">
    <property type="term" value="F:ATP binding"/>
    <property type="evidence" value="ECO:0007669"/>
    <property type="project" value="UniProtKB-KW"/>
</dbReference>
<gene>
    <name evidence="5" type="ORF">SASPL_151529</name>
</gene>
<keyword evidence="2" id="KW-0547">Nucleotide-binding</keyword>
<organism evidence="5">
    <name type="scientific">Salvia splendens</name>
    <name type="common">Scarlet sage</name>
    <dbReference type="NCBI Taxonomy" id="180675"/>
    <lineage>
        <taxon>Eukaryota</taxon>
        <taxon>Viridiplantae</taxon>
        <taxon>Streptophyta</taxon>
        <taxon>Embryophyta</taxon>
        <taxon>Tracheophyta</taxon>
        <taxon>Spermatophyta</taxon>
        <taxon>Magnoliopsida</taxon>
        <taxon>eudicotyledons</taxon>
        <taxon>Gunneridae</taxon>
        <taxon>Pentapetalae</taxon>
        <taxon>asterids</taxon>
        <taxon>lamiids</taxon>
        <taxon>Lamiales</taxon>
        <taxon>Lamiaceae</taxon>
        <taxon>Nepetoideae</taxon>
        <taxon>Mentheae</taxon>
        <taxon>Salviinae</taxon>
        <taxon>Salvia</taxon>
        <taxon>Salvia subgen. Calosphace</taxon>
        <taxon>core Calosphace</taxon>
    </lineage>
</organism>
<reference evidence="5" key="1">
    <citation type="submission" date="2018-01" db="EMBL/GenBank/DDBJ databases">
        <authorList>
            <person name="Mao J.F."/>
        </authorList>
    </citation>
    <scope>NUCLEOTIDE SEQUENCE</scope>
    <source>
        <strain evidence="5">Huo1</strain>
        <tissue evidence="5">Leaf</tissue>
    </source>
</reference>
<evidence type="ECO:0000313" key="5">
    <source>
        <dbReference type="EMBL" id="KAG6390051.1"/>
    </source>
</evidence>
<dbReference type="PANTHER" id="PTHR19375">
    <property type="entry name" value="HEAT SHOCK PROTEIN 70KDA"/>
    <property type="match status" value="1"/>
</dbReference>
<evidence type="ECO:0000256" key="1">
    <source>
        <dbReference type="ARBA" id="ARBA00007381"/>
    </source>
</evidence>
<evidence type="ECO:0000313" key="6">
    <source>
        <dbReference type="Proteomes" id="UP000298416"/>
    </source>
</evidence>
<dbReference type="Gene3D" id="3.30.420.40">
    <property type="match status" value="1"/>
</dbReference>
<dbReference type="AlphaFoldDB" id="A0A8X8W8S9"/>
<comment type="caution">
    <text evidence="5">The sequence shown here is derived from an EMBL/GenBank/DDBJ whole genome shotgun (WGS) entry which is preliminary data.</text>
</comment>
<keyword evidence="6" id="KW-1185">Reference proteome</keyword>
<evidence type="ECO:0000256" key="3">
    <source>
        <dbReference type="ARBA" id="ARBA00022840"/>
    </source>
</evidence>
<dbReference type="Proteomes" id="UP000298416">
    <property type="component" value="Unassembled WGS sequence"/>
</dbReference>
<name>A0A8X8W8S9_SALSN</name>
<protein>
    <submittedName>
        <fullName evidence="5">Uncharacterized protein</fullName>
    </submittedName>
</protein>
<dbReference type="FunFam" id="3.30.420.40:FF:000028">
    <property type="entry name" value="heat shock 70 kDa protein-like"/>
    <property type="match status" value="1"/>
</dbReference>
<reference evidence="5" key="2">
    <citation type="submission" date="2020-08" db="EMBL/GenBank/DDBJ databases">
        <title>Plant Genome Project.</title>
        <authorList>
            <person name="Zhang R.-G."/>
        </authorList>
    </citation>
    <scope>NUCLEOTIDE SEQUENCE</scope>
    <source>
        <strain evidence="5">Huo1</strain>
        <tissue evidence="5">Leaf</tissue>
    </source>
</reference>
<evidence type="ECO:0000256" key="2">
    <source>
        <dbReference type="ARBA" id="ARBA00022741"/>
    </source>
</evidence>
<dbReference type="Pfam" id="PF00012">
    <property type="entry name" value="HSP70"/>
    <property type="match status" value="1"/>
</dbReference>
<accession>A0A8X8W8S9</accession>
<dbReference type="SUPFAM" id="SSF53067">
    <property type="entry name" value="Actin-like ATPase domain"/>
    <property type="match status" value="1"/>
</dbReference>
<proteinExistence type="inferred from homology"/>
<sequence length="249" mass="25211">MVSPDRSHGDAPGGAACSGPSEGLPPPNPNLSLVEVAVADVKIAVCRPGSGLSRCQFSSGGSGSGHAGCCAIAARCSDSSILASNLDNDASTCSNASVGEFIARDDADCASPPTIAPAAVAAIGIAALSSEDYGSLFLAEMQVIYVGICECLCLSLASLMAGKGEGRAIGIDLGTTYSCVAVWRHDCIEIIVNDQGNRTTPSYVAFTDTERLVGDAANNQAASNPINTVFGAISSIEEMNIAYALQVSN</sequence>
<evidence type="ECO:0000256" key="4">
    <source>
        <dbReference type="SAM" id="MobiDB-lite"/>
    </source>
</evidence>
<feature type="region of interest" description="Disordered" evidence="4">
    <location>
        <begin position="1"/>
        <end position="24"/>
    </location>
</feature>
<dbReference type="EMBL" id="PNBA02000020">
    <property type="protein sequence ID" value="KAG6390051.1"/>
    <property type="molecule type" value="Genomic_DNA"/>
</dbReference>
<dbReference type="GO" id="GO:0140662">
    <property type="term" value="F:ATP-dependent protein folding chaperone"/>
    <property type="evidence" value="ECO:0007669"/>
    <property type="project" value="InterPro"/>
</dbReference>
<comment type="similarity">
    <text evidence="1">Belongs to the heat shock protein 70 family.</text>
</comment>
<keyword evidence="3" id="KW-0067">ATP-binding</keyword>
<dbReference type="PRINTS" id="PR00301">
    <property type="entry name" value="HEATSHOCK70"/>
</dbReference>
<dbReference type="InterPro" id="IPR018181">
    <property type="entry name" value="Heat_shock_70_CS"/>
</dbReference>
<dbReference type="InterPro" id="IPR043129">
    <property type="entry name" value="ATPase_NBD"/>
</dbReference>